<keyword evidence="5" id="KW-0573">Peptidoglycan synthesis</keyword>
<organism evidence="12 13">
    <name type="scientific">Candidatus Magasanikbacteria bacterium CG10_big_fil_rev_8_21_14_0_10_40_10</name>
    <dbReference type="NCBI Taxonomy" id="1974648"/>
    <lineage>
        <taxon>Bacteria</taxon>
        <taxon>Candidatus Magasanikiibacteriota</taxon>
    </lineage>
</organism>
<evidence type="ECO:0000313" key="13">
    <source>
        <dbReference type="Proteomes" id="UP000231183"/>
    </source>
</evidence>
<evidence type="ECO:0000256" key="9">
    <source>
        <dbReference type="RuleBase" id="RU004016"/>
    </source>
</evidence>
<dbReference type="PANTHER" id="PTHR21581">
    <property type="entry name" value="D-ALANYL-D-ALANINE CARBOXYPEPTIDASE"/>
    <property type="match status" value="1"/>
</dbReference>
<evidence type="ECO:0000256" key="6">
    <source>
        <dbReference type="ARBA" id="ARBA00023316"/>
    </source>
</evidence>
<accession>A0A2M6W594</accession>
<name>A0A2M6W594_9BACT</name>
<dbReference type="InterPro" id="IPR018044">
    <property type="entry name" value="Peptidase_S11"/>
</dbReference>
<feature type="transmembrane region" description="Helical" evidence="10">
    <location>
        <begin position="12"/>
        <end position="33"/>
    </location>
</feature>
<dbReference type="GO" id="GO:0071555">
    <property type="term" value="P:cell wall organization"/>
    <property type="evidence" value="ECO:0007669"/>
    <property type="project" value="UniProtKB-KW"/>
</dbReference>
<gene>
    <name evidence="12" type="ORF">COU31_00265</name>
</gene>
<evidence type="ECO:0000256" key="8">
    <source>
        <dbReference type="PIRSR" id="PIRSR618044-2"/>
    </source>
</evidence>
<feature type="active site" evidence="7">
    <location>
        <position position="171"/>
    </location>
</feature>
<dbReference type="PANTHER" id="PTHR21581:SF26">
    <property type="entry name" value="D-ALANYL-D-ALANINE ENDOPEPTIDASE"/>
    <property type="match status" value="1"/>
</dbReference>
<dbReference type="InterPro" id="IPR001967">
    <property type="entry name" value="Peptidase_S11_N"/>
</dbReference>
<keyword evidence="3" id="KW-0378">Hydrolase</keyword>
<dbReference type="GO" id="GO:0006508">
    <property type="term" value="P:proteolysis"/>
    <property type="evidence" value="ECO:0007669"/>
    <property type="project" value="InterPro"/>
</dbReference>
<evidence type="ECO:0000256" key="10">
    <source>
        <dbReference type="SAM" id="Phobius"/>
    </source>
</evidence>
<evidence type="ECO:0000256" key="4">
    <source>
        <dbReference type="ARBA" id="ARBA00022960"/>
    </source>
</evidence>
<dbReference type="Gene3D" id="3.40.710.10">
    <property type="entry name" value="DD-peptidase/beta-lactamase superfamily"/>
    <property type="match status" value="1"/>
</dbReference>
<dbReference type="Pfam" id="PF00768">
    <property type="entry name" value="Peptidase_S11"/>
    <property type="match status" value="1"/>
</dbReference>
<keyword evidence="4" id="KW-0133">Cell shape</keyword>
<keyword evidence="6" id="KW-0961">Cell wall biogenesis/degradation</keyword>
<evidence type="ECO:0000256" key="3">
    <source>
        <dbReference type="ARBA" id="ARBA00022801"/>
    </source>
</evidence>
<feature type="domain" description="Peptidase S11 D-alanyl-D-alanine carboxypeptidase A N-terminal" evidence="11">
    <location>
        <begin position="87"/>
        <end position="315"/>
    </location>
</feature>
<keyword evidence="2" id="KW-0732">Signal</keyword>
<dbReference type="SUPFAM" id="SSF56601">
    <property type="entry name" value="beta-lactamase/transpeptidase-like"/>
    <property type="match status" value="1"/>
</dbReference>
<protein>
    <recommendedName>
        <fullName evidence="11">Peptidase S11 D-alanyl-D-alanine carboxypeptidase A N-terminal domain-containing protein</fullName>
    </recommendedName>
</protein>
<evidence type="ECO:0000256" key="7">
    <source>
        <dbReference type="PIRSR" id="PIRSR618044-1"/>
    </source>
</evidence>
<comment type="similarity">
    <text evidence="1 9">Belongs to the peptidase S11 family.</text>
</comment>
<dbReference type="EMBL" id="PFBX01000003">
    <property type="protein sequence ID" value="PIT87905.1"/>
    <property type="molecule type" value="Genomic_DNA"/>
</dbReference>
<keyword evidence="10" id="KW-0472">Membrane</keyword>
<dbReference type="Proteomes" id="UP000231183">
    <property type="component" value="Unassembled WGS sequence"/>
</dbReference>
<reference evidence="13" key="1">
    <citation type="submission" date="2017-09" db="EMBL/GenBank/DDBJ databases">
        <title>Depth-based differentiation of microbial function through sediment-hosted aquifers and enrichment of novel symbionts in the deep terrestrial subsurface.</title>
        <authorList>
            <person name="Probst A.J."/>
            <person name="Ladd B."/>
            <person name="Jarett J.K."/>
            <person name="Geller-Mcgrath D.E."/>
            <person name="Sieber C.M.K."/>
            <person name="Emerson J.B."/>
            <person name="Anantharaman K."/>
            <person name="Thomas B.C."/>
            <person name="Malmstrom R."/>
            <person name="Stieglmeier M."/>
            <person name="Klingl A."/>
            <person name="Woyke T."/>
            <person name="Ryan C.M."/>
            <person name="Banfield J.F."/>
        </authorList>
    </citation>
    <scope>NUCLEOTIDE SEQUENCE [LARGE SCALE GENOMIC DNA]</scope>
</reference>
<dbReference type="GO" id="GO:0009252">
    <property type="term" value="P:peptidoglycan biosynthetic process"/>
    <property type="evidence" value="ECO:0007669"/>
    <property type="project" value="UniProtKB-KW"/>
</dbReference>
<dbReference type="GO" id="GO:0008360">
    <property type="term" value="P:regulation of cell shape"/>
    <property type="evidence" value="ECO:0007669"/>
    <property type="project" value="UniProtKB-KW"/>
</dbReference>
<dbReference type="AlphaFoldDB" id="A0A2M6W594"/>
<evidence type="ECO:0000256" key="1">
    <source>
        <dbReference type="ARBA" id="ARBA00007164"/>
    </source>
</evidence>
<keyword evidence="10" id="KW-0812">Transmembrane</keyword>
<evidence type="ECO:0000256" key="2">
    <source>
        <dbReference type="ARBA" id="ARBA00022729"/>
    </source>
</evidence>
<dbReference type="PRINTS" id="PR00725">
    <property type="entry name" value="DADACBPTASE1"/>
</dbReference>
<sequence length="348" mass="38729">MKPKIKELVIRFLPYALIISGLFLTVSAPLSFYSNSNLSVSDYSAKALNETSVFISDNHTIGGDVSVDFSASQPITPLKRKMKIDSVELTATAVEVVDFESGQVLFSKNNDQARPLASISKLMAAMVLLDLPIDWSATTTIESIDGNSDQIVLLGEEFTLEDLWHSALVGSSNKALKAIIRASNFNLEDFVDRMNKKAVELGLKSMKFADPTGLSPQNIGHAQDTTKLLKQALRFEKIYKTLNLREHYAKPLNGEKLRLVWSTDWLLTGWTSSDFNSNEIVGKTGYIPESDYNFVVSLKNPNNGRQILVAVLGSKTNEKRYEEARDIAEWAFAQYAWPGDDGYEDLVE</sequence>
<proteinExistence type="inferred from homology"/>
<feature type="active site" description="Proton acceptor" evidence="7">
    <location>
        <position position="121"/>
    </location>
</feature>
<keyword evidence="10" id="KW-1133">Transmembrane helix</keyword>
<evidence type="ECO:0000256" key="5">
    <source>
        <dbReference type="ARBA" id="ARBA00022984"/>
    </source>
</evidence>
<dbReference type="GO" id="GO:0009002">
    <property type="term" value="F:serine-type D-Ala-D-Ala carboxypeptidase activity"/>
    <property type="evidence" value="ECO:0007669"/>
    <property type="project" value="InterPro"/>
</dbReference>
<feature type="active site" description="Acyl-ester intermediate" evidence="7">
    <location>
        <position position="118"/>
    </location>
</feature>
<evidence type="ECO:0000313" key="12">
    <source>
        <dbReference type="EMBL" id="PIT87905.1"/>
    </source>
</evidence>
<feature type="binding site" evidence="8">
    <location>
        <position position="283"/>
    </location>
    <ligand>
        <name>substrate</name>
    </ligand>
</feature>
<comment type="caution">
    <text evidence="12">The sequence shown here is derived from an EMBL/GenBank/DDBJ whole genome shotgun (WGS) entry which is preliminary data.</text>
</comment>
<dbReference type="InterPro" id="IPR012338">
    <property type="entry name" value="Beta-lactam/transpept-like"/>
</dbReference>
<evidence type="ECO:0000259" key="11">
    <source>
        <dbReference type="Pfam" id="PF00768"/>
    </source>
</evidence>